<dbReference type="NCBIfam" id="TIGR02852">
    <property type="entry name" value="spore_dpaB"/>
    <property type="match status" value="1"/>
</dbReference>
<dbReference type="InterPro" id="IPR036551">
    <property type="entry name" value="Flavin_trans-like"/>
</dbReference>
<name>A0A8J6JGF6_9FIRM</name>
<dbReference type="Proteomes" id="UP000607645">
    <property type="component" value="Unassembled WGS sequence"/>
</dbReference>
<dbReference type="AlphaFoldDB" id="A0A8J6JGF6"/>
<proteinExistence type="predicted"/>
<dbReference type="NCBIfam" id="NF006161">
    <property type="entry name" value="PRK08305.1"/>
    <property type="match status" value="1"/>
</dbReference>
<dbReference type="SUPFAM" id="SSF52507">
    <property type="entry name" value="Homo-oligomeric flavin-containing Cys decarboxylases, HFCD"/>
    <property type="match status" value="1"/>
</dbReference>
<evidence type="ECO:0000259" key="1">
    <source>
        <dbReference type="Pfam" id="PF02441"/>
    </source>
</evidence>
<protein>
    <submittedName>
        <fullName evidence="2">Dipicolinate synthase subunit B</fullName>
    </submittedName>
</protein>
<comment type="caution">
    <text evidence="2">The sequence shown here is derived from an EMBL/GenBank/DDBJ whole genome shotgun (WGS) entry which is preliminary data.</text>
</comment>
<reference evidence="2" key="1">
    <citation type="submission" date="2020-08" db="EMBL/GenBank/DDBJ databases">
        <title>Genome public.</title>
        <authorList>
            <person name="Liu C."/>
            <person name="Sun Q."/>
        </authorList>
    </citation>
    <scope>NUCLEOTIDE SEQUENCE</scope>
    <source>
        <strain evidence="2">NSJ-52</strain>
    </source>
</reference>
<dbReference type="EMBL" id="JACOPQ010000001">
    <property type="protein sequence ID" value="MBC5735638.1"/>
    <property type="molecule type" value="Genomic_DNA"/>
</dbReference>
<dbReference type="Gene3D" id="3.40.50.1950">
    <property type="entry name" value="Flavin prenyltransferase-like"/>
    <property type="match status" value="1"/>
</dbReference>
<sequence>MEELRVGFAFCGSFCTYDMAMTALEEVKRRYSDVTPIISEKSAATDTRFGAAHDFMKEMQRICDKRPIDSIKAAEPIGPQKLLDVMVICPCTGNTLAKLATGITDSSVTMAAKAHLRNGRPLIIAVSTNDGLSGSAKNIGTLLDKKNVYFVPFRQDDPAKKPTSLVADFTKIPETIEAARKGEQIQPLLLG</sequence>
<keyword evidence="3" id="KW-1185">Reference proteome</keyword>
<dbReference type="PIRSF" id="PIRSF001390">
    <property type="entry name" value="Dipicolinate_synth_subunit_B"/>
    <property type="match status" value="1"/>
</dbReference>
<dbReference type="InterPro" id="IPR014214">
    <property type="entry name" value="Dipicolinic_acid_synth_B"/>
</dbReference>
<dbReference type="InterPro" id="IPR003382">
    <property type="entry name" value="Flavoprotein"/>
</dbReference>
<evidence type="ECO:0000313" key="2">
    <source>
        <dbReference type="EMBL" id="MBC5735638.1"/>
    </source>
</evidence>
<feature type="domain" description="Flavoprotein" evidence="1">
    <location>
        <begin position="5"/>
        <end position="172"/>
    </location>
</feature>
<accession>A0A8J6JGF6</accession>
<organism evidence="2 3">
    <name type="scientific">Lawsonibacter faecis</name>
    <dbReference type="NCBI Taxonomy" id="2763052"/>
    <lineage>
        <taxon>Bacteria</taxon>
        <taxon>Bacillati</taxon>
        <taxon>Bacillota</taxon>
        <taxon>Clostridia</taxon>
        <taxon>Eubacteriales</taxon>
        <taxon>Oscillospiraceae</taxon>
        <taxon>Lawsonibacter</taxon>
    </lineage>
</organism>
<evidence type="ECO:0000313" key="3">
    <source>
        <dbReference type="Proteomes" id="UP000607645"/>
    </source>
</evidence>
<dbReference type="Pfam" id="PF02441">
    <property type="entry name" value="Flavoprotein"/>
    <property type="match status" value="1"/>
</dbReference>
<dbReference type="RefSeq" id="WP_186918242.1">
    <property type="nucleotide sequence ID" value="NZ_JACOPQ010000001.1"/>
</dbReference>
<dbReference type="GO" id="GO:0003824">
    <property type="term" value="F:catalytic activity"/>
    <property type="evidence" value="ECO:0007669"/>
    <property type="project" value="InterPro"/>
</dbReference>
<gene>
    <name evidence="2" type="ORF">H8S62_01265</name>
</gene>